<name>A0A1H1UNP1_9ACTN</name>
<sequence>MPTVPLAPLAALPGRPCPMAASLEVVGERWALLVVREVALGQHRFSGIVAGTGAPRDRVTARLRSLVAAGVLERRQYQSGPDRFDYHLTDAGRDLLPVLDALVGWGRVHAVHPDDPDLPRHRRRRWVDPATPQESP</sequence>
<evidence type="ECO:0000313" key="6">
    <source>
        <dbReference type="EMBL" id="SDS73459.1"/>
    </source>
</evidence>
<dbReference type="Gene3D" id="1.10.10.10">
    <property type="entry name" value="Winged helix-like DNA-binding domain superfamily/Winged helix DNA-binding domain"/>
    <property type="match status" value="1"/>
</dbReference>
<dbReference type="InterPro" id="IPR036390">
    <property type="entry name" value="WH_DNA-bd_sf"/>
</dbReference>
<feature type="domain" description="HTH hxlR-type" evidence="5">
    <location>
        <begin position="17"/>
        <end position="114"/>
    </location>
</feature>
<dbReference type="Pfam" id="PF01638">
    <property type="entry name" value="HxlR"/>
    <property type="match status" value="1"/>
</dbReference>
<dbReference type="OrthoDB" id="9792527at2"/>
<dbReference type="InterPro" id="IPR036388">
    <property type="entry name" value="WH-like_DNA-bd_sf"/>
</dbReference>
<evidence type="ECO:0000256" key="1">
    <source>
        <dbReference type="ARBA" id="ARBA00023015"/>
    </source>
</evidence>
<dbReference type="GO" id="GO:0003677">
    <property type="term" value="F:DNA binding"/>
    <property type="evidence" value="ECO:0007669"/>
    <property type="project" value="UniProtKB-KW"/>
</dbReference>
<dbReference type="RefSeq" id="WP_091730278.1">
    <property type="nucleotide sequence ID" value="NZ_LT629757.1"/>
</dbReference>
<dbReference type="STRING" id="642780.SAMN04488570_2563"/>
<keyword evidence="3" id="KW-0804">Transcription</keyword>
<accession>A0A1H1UNP1</accession>
<proteinExistence type="predicted"/>
<dbReference type="AlphaFoldDB" id="A0A1H1UNP1"/>
<dbReference type="EMBL" id="LT629757">
    <property type="protein sequence ID" value="SDS73459.1"/>
    <property type="molecule type" value="Genomic_DNA"/>
</dbReference>
<evidence type="ECO:0000256" key="3">
    <source>
        <dbReference type="ARBA" id="ARBA00023163"/>
    </source>
</evidence>
<reference evidence="7" key="1">
    <citation type="submission" date="2016-10" db="EMBL/GenBank/DDBJ databases">
        <authorList>
            <person name="Varghese N."/>
            <person name="Submissions S."/>
        </authorList>
    </citation>
    <scope>NUCLEOTIDE SEQUENCE [LARGE SCALE GENOMIC DNA]</scope>
    <source>
        <strain evidence="7">DSM 22127</strain>
    </source>
</reference>
<evidence type="ECO:0000313" key="7">
    <source>
        <dbReference type="Proteomes" id="UP000198859"/>
    </source>
</evidence>
<evidence type="ECO:0000256" key="2">
    <source>
        <dbReference type="ARBA" id="ARBA00023125"/>
    </source>
</evidence>
<keyword evidence="7" id="KW-1185">Reference proteome</keyword>
<protein>
    <submittedName>
        <fullName evidence="6">DNA-binding transcriptional regulator, HxlR family</fullName>
    </submittedName>
</protein>
<evidence type="ECO:0000256" key="4">
    <source>
        <dbReference type="SAM" id="MobiDB-lite"/>
    </source>
</evidence>
<dbReference type="PROSITE" id="PS51118">
    <property type="entry name" value="HTH_HXLR"/>
    <property type="match status" value="1"/>
</dbReference>
<evidence type="ECO:0000259" key="5">
    <source>
        <dbReference type="PROSITE" id="PS51118"/>
    </source>
</evidence>
<feature type="region of interest" description="Disordered" evidence="4">
    <location>
        <begin position="113"/>
        <end position="136"/>
    </location>
</feature>
<dbReference type="PANTHER" id="PTHR33204:SF18">
    <property type="entry name" value="TRANSCRIPTIONAL REGULATORY PROTEIN"/>
    <property type="match status" value="1"/>
</dbReference>
<gene>
    <name evidence="6" type="ORF">SAMN04488570_2563</name>
</gene>
<dbReference type="InterPro" id="IPR002577">
    <property type="entry name" value="HTH_HxlR"/>
</dbReference>
<dbReference type="SUPFAM" id="SSF46785">
    <property type="entry name" value="Winged helix' DNA-binding domain"/>
    <property type="match status" value="1"/>
</dbReference>
<dbReference type="Proteomes" id="UP000198859">
    <property type="component" value="Chromosome I"/>
</dbReference>
<organism evidence="6 7">
    <name type="scientific">Nocardioides scoriae</name>
    <dbReference type="NCBI Taxonomy" id="642780"/>
    <lineage>
        <taxon>Bacteria</taxon>
        <taxon>Bacillati</taxon>
        <taxon>Actinomycetota</taxon>
        <taxon>Actinomycetes</taxon>
        <taxon>Propionibacteriales</taxon>
        <taxon>Nocardioidaceae</taxon>
        <taxon>Nocardioides</taxon>
    </lineage>
</organism>
<dbReference type="PANTHER" id="PTHR33204">
    <property type="entry name" value="TRANSCRIPTIONAL REGULATOR, MARR FAMILY"/>
    <property type="match status" value="1"/>
</dbReference>
<keyword evidence="2 6" id="KW-0238">DNA-binding</keyword>
<keyword evidence="1" id="KW-0805">Transcription regulation</keyword>